<evidence type="ECO:0000256" key="1">
    <source>
        <dbReference type="SAM" id="Phobius"/>
    </source>
</evidence>
<comment type="caution">
    <text evidence="2">The sequence shown here is derived from an EMBL/GenBank/DDBJ whole genome shotgun (WGS) entry which is preliminary data.</text>
</comment>
<evidence type="ECO:0000313" key="3">
    <source>
        <dbReference type="Proteomes" id="UP000783863"/>
    </source>
</evidence>
<evidence type="ECO:0000313" key="2">
    <source>
        <dbReference type="EMBL" id="MBX0305066.1"/>
    </source>
</evidence>
<keyword evidence="1" id="KW-0812">Transmembrane</keyword>
<dbReference type="AlphaFoldDB" id="A0A8J8C8Z7"/>
<dbReference type="EMBL" id="RKLQ01000002">
    <property type="protein sequence ID" value="MBX0305066.1"/>
    <property type="molecule type" value="Genomic_DNA"/>
</dbReference>
<accession>A0A8J8C8Z7</accession>
<gene>
    <name evidence="2" type="ORF">EGD98_15465</name>
</gene>
<keyword evidence="1" id="KW-1133">Transmembrane helix</keyword>
<feature type="transmembrane region" description="Helical" evidence="1">
    <location>
        <begin position="37"/>
        <end position="55"/>
    </location>
</feature>
<feature type="transmembrane region" description="Helical" evidence="1">
    <location>
        <begin position="67"/>
        <end position="83"/>
    </location>
</feature>
<name>A0A8J8C8Z7_9EURY</name>
<sequence>MSHRVLDALRTRCNGSTLLGVAVVVAVLWVFDVSPTSLATTLMVAGITGTTSVVADAYDLRDSVERAGIASLGIFYGVSGVVLGEEPVWLPAGLFALGGWFVLDALQTIRHDGATVPDDDRDGDEVYQSYVTSRVHETLQDEPHTRRELGEHLAIEEPYLDTAVARLRDREAVVKRGSELRVVERDTGWWASSRRWLARFVGRISWPVTIELSDGSSDS</sequence>
<proteinExistence type="predicted"/>
<dbReference type="RefSeq" id="WP_220589260.1">
    <property type="nucleotide sequence ID" value="NZ_RKLQ01000002.1"/>
</dbReference>
<keyword evidence="3" id="KW-1185">Reference proteome</keyword>
<feature type="transmembrane region" description="Helical" evidence="1">
    <location>
        <begin position="12"/>
        <end position="31"/>
    </location>
</feature>
<protein>
    <submittedName>
        <fullName evidence="2">Uncharacterized protein</fullName>
    </submittedName>
</protein>
<keyword evidence="1" id="KW-0472">Membrane</keyword>
<organism evidence="2 3">
    <name type="scientific">Haloarcula salinisoli</name>
    <dbReference type="NCBI Taxonomy" id="2487746"/>
    <lineage>
        <taxon>Archaea</taxon>
        <taxon>Methanobacteriati</taxon>
        <taxon>Methanobacteriota</taxon>
        <taxon>Stenosarchaea group</taxon>
        <taxon>Halobacteria</taxon>
        <taxon>Halobacteriales</taxon>
        <taxon>Haloarculaceae</taxon>
        <taxon>Haloarcula</taxon>
    </lineage>
</organism>
<reference evidence="2" key="1">
    <citation type="submission" date="2021-06" db="EMBL/GenBank/DDBJ databases">
        <title>Halomicroarcula sp. F24A a new haloarchaeum isolated from saline soil.</title>
        <authorList>
            <person name="Duran-Viseras A."/>
            <person name="Sanchez-Porro C."/>
            <person name="Ventosa A."/>
        </authorList>
    </citation>
    <scope>NUCLEOTIDE SEQUENCE</scope>
    <source>
        <strain evidence="2">F24A</strain>
    </source>
</reference>
<dbReference type="Proteomes" id="UP000783863">
    <property type="component" value="Unassembled WGS sequence"/>
</dbReference>